<dbReference type="AlphaFoldDB" id="A0A508TBW4"/>
<protein>
    <submittedName>
        <fullName evidence="2">Uncharacterized protein</fullName>
    </submittedName>
</protein>
<organism evidence="2 3">
    <name type="scientific">Bradyrhizobium ivorense</name>
    <dbReference type="NCBI Taxonomy" id="2511166"/>
    <lineage>
        <taxon>Bacteria</taxon>
        <taxon>Pseudomonadati</taxon>
        <taxon>Pseudomonadota</taxon>
        <taxon>Alphaproteobacteria</taxon>
        <taxon>Hyphomicrobiales</taxon>
        <taxon>Nitrobacteraceae</taxon>
        <taxon>Bradyrhizobium</taxon>
    </lineage>
</organism>
<accession>A0A508TBW4</accession>
<keyword evidence="1" id="KW-1133">Transmembrane helix</keyword>
<dbReference type="EMBL" id="CAADFC020000011">
    <property type="protein sequence ID" value="VIO70398.1"/>
    <property type="molecule type" value="Genomic_DNA"/>
</dbReference>
<comment type="caution">
    <text evidence="2">The sequence shown here is derived from an EMBL/GenBank/DDBJ whole genome shotgun (WGS) entry which is preliminary data.</text>
</comment>
<sequence length="32" mass="3327">MGNHDLVSGSLLVLSATSFALLCSSLLVFAFI</sequence>
<gene>
    <name evidence="2" type="ORF">CI1B_30520</name>
</gene>
<feature type="transmembrane region" description="Helical" evidence="1">
    <location>
        <begin position="6"/>
        <end position="31"/>
    </location>
</feature>
<reference evidence="2" key="1">
    <citation type="submission" date="2019-02" db="EMBL/GenBank/DDBJ databases">
        <authorList>
            <person name="Pothier F.J."/>
        </authorList>
    </citation>
    <scope>NUCLEOTIDE SEQUENCE</scope>
    <source>
        <strain evidence="2">CI-1B</strain>
    </source>
</reference>
<evidence type="ECO:0000313" key="2">
    <source>
        <dbReference type="EMBL" id="VIO70398.1"/>
    </source>
</evidence>
<dbReference type="Proteomes" id="UP000328092">
    <property type="component" value="Unassembled WGS sequence"/>
</dbReference>
<proteinExistence type="predicted"/>
<evidence type="ECO:0000256" key="1">
    <source>
        <dbReference type="SAM" id="Phobius"/>
    </source>
</evidence>
<keyword evidence="3" id="KW-1185">Reference proteome</keyword>
<name>A0A508TBW4_9BRAD</name>
<evidence type="ECO:0000313" key="3">
    <source>
        <dbReference type="Proteomes" id="UP000328092"/>
    </source>
</evidence>
<keyword evidence="1" id="KW-0472">Membrane</keyword>
<keyword evidence="1" id="KW-0812">Transmembrane</keyword>